<keyword evidence="1 3" id="KW-0378">Hydrolase</keyword>
<dbReference type="STRING" id="317619.GCA_000332315_00225"/>
<evidence type="ECO:0000313" key="4">
    <source>
        <dbReference type="Proteomes" id="UP000034681"/>
    </source>
</evidence>
<accession>A0A0M2PX89</accession>
<dbReference type="InterPro" id="IPR050695">
    <property type="entry name" value="N-acetylmuramoyl_amidase_3"/>
</dbReference>
<reference evidence="3" key="1">
    <citation type="submission" date="2012-04" db="EMBL/GenBank/DDBJ databases">
        <authorList>
            <person name="Borisov I.G."/>
            <person name="Ivanikova N.V."/>
            <person name="Pinevich A.V."/>
        </authorList>
    </citation>
    <scope>NUCLEOTIDE SEQUENCE</scope>
    <source>
        <strain evidence="3">CALU 1027</strain>
    </source>
</reference>
<dbReference type="RefSeq" id="WP_017710923.1">
    <property type="nucleotide sequence ID" value="NZ_KB235933.1"/>
</dbReference>
<dbReference type="InterPro" id="IPR002901">
    <property type="entry name" value="MGlyc_endo_b_GlcNAc-like_dom"/>
</dbReference>
<dbReference type="EMBL" id="AJTX02000004">
    <property type="protein sequence ID" value="KKI99707.1"/>
    <property type="molecule type" value="Genomic_DNA"/>
</dbReference>
<organism evidence="3 4">
    <name type="scientific">Prochlorothrix hollandica PCC 9006 = CALU 1027</name>
    <dbReference type="NCBI Taxonomy" id="317619"/>
    <lineage>
        <taxon>Bacteria</taxon>
        <taxon>Bacillati</taxon>
        <taxon>Cyanobacteriota</taxon>
        <taxon>Cyanophyceae</taxon>
        <taxon>Prochlorotrichales</taxon>
        <taxon>Prochlorotrichaceae</taxon>
        <taxon>Prochlorothrix</taxon>
    </lineage>
</organism>
<dbReference type="eggNOG" id="COG0860">
    <property type="taxonomic scope" value="Bacteria"/>
</dbReference>
<gene>
    <name evidence="3" type="ORF">PROH_07430</name>
</gene>
<dbReference type="Pfam" id="PF01832">
    <property type="entry name" value="Glucosaminidase"/>
    <property type="match status" value="1"/>
</dbReference>
<feature type="domain" description="MurNAc-LAA" evidence="2">
    <location>
        <begin position="65"/>
        <end position="181"/>
    </location>
</feature>
<dbReference type="SMART" id="SM00646">
    <property type="entry name" value="Ami_3"/>
    <property type="match status" value="1"/>
</dbReference>
<comment type="caution">
    <text evidence="3">The sequence shown here is derived from an EMBL/GenBank/DDBJ whole genome shotgun (WGS) entry which is preliminary data.</text>
</comment>
<dbReference type="Proteomes" id="UP000034681">
    <property type="component" value="Unassembled WGS sequence"/>
</dbReference>
<evidence type="ECO:0000259" key="2">
    <source>
        <dbReference type="SMART" id="SM00646"/>
    </source>
</evidence>
<dbReference type="PANTHER" id="PTHR30404:SF0">
    <property type="entry name" value="N-ACETYLMURAMOYL-L-ALANINE AMIDASE AMIC"/>
    <property type="match status" value="1"/>
</dbReference>
<dbReference type="GO" id="GO:0009253">
    <property type="term" value="P:peptidoglycan catabolic process"/>
    <property type="evidence" value="ECO:0007669"/>
    <property type="project" value="InterPro"/>
</dbReference>
<dbReference type="Gene3D" id="3.40.630.40">
    <property type="entry name" value="Zn-dependent exopeptidases"/>
    <property type="match status" value="1"/>
</dbReference>
<proteinExistence type="predicted"/>
<dbReference type="GO" id="GO:0008745">
    <property type="term" value="F:N-acetylmuramoyl-L-alanine amidase activity"/>
    <property type="evidence" value="ECO:0007669"/>
    <property type="project" value="InterPro"/>
</dbReference>
<dbReference type="AlphaFoldDB" id="A0A0M2PX89"/>
<dbReference type="InterPro" id="IPR002508">
    <property type="entry name" value="MurNAc-LAA_cat"/>
</dbReference>
<name>A0A0M2PX89_PROHO</name>
<sequence length="451" mass="49384">MGRIFISAGHGGLEDGRRDPGSIVGNTTEAQEMIQLRDLIVQELRSRNFEVLSVPDDLSAAQSIAWINLRYRAEDVALEIHADSFTNPSVRGASVFYIANNDERRAHGELMLIALLRRIPQLPNRGAKPDTNAGVGRLAFCRDTVAPSLLMEVGFLSSPDDRQLLQARRRDFALGLADGLAAWSRQVASTTVQPGEPSAYPEIAVRINGRNYPEKGILVNGNAYITIDLADSLGINAAAETRIGRLSYQGVVYMKAVDLREFNVSVAWDNDSRSVVLKTIFQICPGQLDRLMGHGNTSEVQLMMFLKSHNELALSQFPDIPKLYREEGALEGVNYDIAFCQMCLETNFLRFGGDVKSTQNNFAGLGATGAGAQGAGFASARLGVRAQIQHLKAYASTEPILQDIVDPRFRFVTRGVAPLVGLLSGRWAADLQYGDKIMAILRRLYESAGLI</sequence>
<dbReference type="OrthoDB" id="9763643at2"/>
<dbReference type="PANTHER" id="PTHR30404">
    <property type="entry name" value="N-ACETYLMURAMOYL-L-ALANINE AMIDASE"/>
    <property type="match status" value="1"/>
</dbReference>
<dbReference type="GO" id="GO:0004040">
    <property type="term" value="F:amidase activity"/>
    <property type="evidence" value="ECO:0007669"/>
    <property type="project" value="InterPro"/>
</dbReference>
<dbReference type="GO" id="GO:0030288">
    <property type="term" value="C:outer membrane-bounded periplasmic space"/>
    <property type="evidence" value="ECO:0007669"/>
    <property type="project" value="TreeGrafter"/>
</dbReference>
<dbReference type="Pfam" id="PF01520">
    <property type="entry name" value="Amidase_3"/>
    <property type="match status" value="1"/>
</dbReference>
<evidence type="ECO:0000256" key="1">
    <source>
        <dbReference type="ARBA" id="ARBA00022801"/>
    </source>
</evidence>
<dbReference type="SUPFAM" id="SSF53187">
    <property type="entry name" value="Zn-dependent exopeptidases"/>
    <property type="match status" value="1"/>
</dbReference>
<keyword evidence="4" id="KW-1185">Reference proteome</keyword>
<evidence type="ECO:0000313" key="3">
    <source>
        <dbReference type="EMBL" id="KKI99707.1"/>
    </source>
</evidence>
<protein>
    <submittedName>
        <fullName evidence="3">Cell wall hydrolase</fullName>
    </submittedName>
</protein>
<dbReference type="CDD" id="cd02696">
    <property type="entry name" value="MurNAc-LAA"/>
    <property type="match status" value="1"/>
</dbReference>